<dbReference type="SUPFAM" id="SSF103473">
    <property type="entry name" value="MFS general substrate transporter"/>
    <property type="match status" value="1"/>
</dbReference>
<accession>A0A1F7H048</accession>
<gene>
    <name evidence="2" type="ORF">A3C25_00210</name>
</gene>
<feature type="transmembrane region" description="Helical" evidence="1">
    <location>
        <begin position="169"/>
        <end position="191"/>
    </location>
</feature>
<dbReference type="Proteomes" id="UP000177913">
    <property type="component" value="Unassembled WGS sequence"/>
</dbReference>
<feature type="transmembrane region" description="Helical" evidence="1">
    <location>
        <begin position="96"/>
        <end position="117"/>
    </location>
</feature>
<feature type="transmembrane region" description="Helical" evidence="1">
    <location>
        <begin position="12"/>
        <end position="34"/>
    </location>
</feature>
<feature type="transmembrane region" description="Helical" evidence="1">
    <location>
        <begin position="46"/>
        <end position="63"/>
    </location>
</feature>
<protein>
    <recommendedName>
        <fullName evidence="4">Major facilitator superfamily (MFS) profile domain-containing protein</fullName>
    </recommendedName>
</protein>
<dbReference type="EMBL" id="MFZO01000038">
    <property type="protein sequence ID" value="OGK24166.1"/>
    <property type="molecule type" value="Genomic_DNA"/>
</dbReference>
<proteinExistence type="predicted"/>
<reference evidence="2 3" key="1">
    <citation type="journal article" date="2016" name="Nat. Commun.">
        <title>Thousands of microbial genomes shed light on interconnected biogeochemical processes in an aquifer system.</title>
        <authorList>
            <person name="Anantharaman K."/>
            <person name="Brown C.T."/>
            <person name="Hug L.A."/>
            <person name="Sharon I."/>
            <person name="Castelle C.J."/>
            <person name="Probst A.J."/>
            <person name="Thomas B.C."/>
            <person name="Singh A."/>
            <person name="Wilkins M.J."/>
            <person name="Karaoz U."/>
            <person name="Brodie E.L."/>
            <person name="Williams K.H."/>
            <person name="Hubbard S.S."/>
            <person name="Banfield J.F."/>
        </authorList>
    </citation>
    <scope>NUCLEOTIDE SEQUENCE [LARGE SCALE GENOMIC DNA]</scope>
</reference>
<feature type="transmembrane region" description="Helical" evidence="1">
    <location>
        <begin position="212"/>
        <end position="240"/>
    </location>
</feature>
<feature type="transmembrane region" description="Helical" evidence="1">
    <location>
        <begin position="299"/>
        <end position="322"/>
    </location>
</feature>
<feature type="transmembrane region" description="Helical" evidence="1">
    <location>
        <begin position="138"/>
        <end position="163"/>
    </location>
</feature>
<sequence>MAFNREEKNLMFIQALSYFSAALAGIFVTVYFFSHSDLKTTIFYNLILYITLLFFYVASGWTLRIVSSAFLIRISLFSSALFYLALFLLKEQSVKFIIPLGLLSGFSAGNYWAGFNLNQYLFTNKENRVEYFGSVTGIINFLSAFAPFIGGAIISLFISFNMFGREAGYSFLFLLVFILLIIMVFLVGKLPSHEIPNFSYRHIIFHKRSRNWILLLWQQIFLGLYDTSSGLVIGILFFLILKNEFNLGGTQTIAYVLGALGSIISIKILNKNKNFYWVGSLGLAIGIGLFALLKNWYGIILYIIVTGFCAPFLNNWLSNIYFKTMDEIDTHWTEKYHLMLERDIALGIPRILSFLFLFIFVQFGDQIKLAQFWLYFLPFFPLILGLLLNKMSYESKKFLV</sequence>
<keyword evidence="1" id="KW-0812">Transmembrane</keyword>
<feature type="transmembrane region" description="Helical" evidence="1">
    <location>
        <begin position="369"/>
        <end position="388"/>
    </location>
</feature>
<evidence type="ECO:0000313" key="2">
    <source>
        <dbReference type="EMBL" id="OGK24166.1"/>
    </source>
</evidence>
<organism evidence="2 3">
    <name type="scientific">Candidatus Roizmanbacteria bacterium RIFCSPHIGHO2_02_FULL_38_11</name>
    <dbReference type="NCBI Taxonomy" id="1802039"/>
    <lineage>
        <taxon>Bacteria</taxon>
        <taxon>Candidatus Roizmaniibacteriota</taxon>
    </lineage>
</organism>
<keyword evidence="1" id="KW-0472">Membrane</keyword>
<dbReference type="AlphaFoldDB" id="A0A1F7H048"/>
<evidence type="ECO:0008006" key="4">
    <source>
        <dbReference type="Google" id="ProtNLM"/>
    </source>
</evidence>
<name>A0A1F7H048_9BACT</name>
<comment type="caution">
    <text evidence="2">The sequence shown here is derived from an EMBL/GenBank/DDBJ whole genome shotgun (WGS) entry which is preliminary data.</text>
</comment>
<dbReference type="InterPro" id="IPR036259">
    <property type="entry name" value="MFS_trans_sf"/>
</dbReference>
<evidence type="ECO:0000256" key="1">
    <source>
        <dbReference type="SAM" id="Phobius"/>
    </source>
</evidence>
<dbReference type="Gene3D" id="1.20.1250.20">
    <property type="entry name" value="MFS general substrate transporter like domains"/>
    <property type="match status" value="1"/>
</dbReference>
<keyword evidence="1" id="KW-1133">Transmembrane helix</keyword>
<feature type="transmembrane region" description="Helical" evidence="1">
    <location>
        <begin position="343"/>
        <end position="363"/>
    </location>
</feature>
<feature type="transmembrane region" description="Helical" evidence="1">
    <location>
        <begin position="276"/>
        <end position="293"/>
    </location>
</feature>
<evidence type="ECO:0000313" key="3">
    <source>
        <dbReference type="Proteomes" id="UP000177913"/>
    </source>
</evidence>
<feature type="transmembrane region" description="Helical" evidence="1">
    <location>
        <begin position="70"/>
        <end position="90"/>
    </location>
</feature>